<feature type="transmembrane region" description="Helical" evidence="9">
    <location>
        <begin position="46"/>
        <end position="66"/>
    </location>
</feature>
<dbReference type="InterPro" id="IPR025828">
    <property type="entry name" value="Put_sensor_dom"/>
</dbReference>
<accession>A0A1G9SUK4</accession>
<dbReference type="SUPFAM" id="SSF55874">
    <property type="entry name" value="ATPase domain of HSP90 chaperone/DNA topoisomerase II/histidine kinase"/>
    <property type="match status" value="1"/>
</dbReference>
<protein>
    <recommendedName>
        <fullName evidence="2">histidine kinase</fullName>
        <ecNumber evidence="2">2.7.13.3</ecNumber>
    </recommendedName>
</protein>
<evidence type="ECO:0000256" key="3">
    <source>
        <dbReference type="ARBA" id="ARBA00022553"/>
    </source>
</evidence>
<dbReference type="GO" id="GO:0046983">
    <property type="term" value="F:protein dimerization activity"/>
    <property type="evidence" value="ECO:0007669"/>
    <property type="project" value="InterPro"/>
</dbReference>
<evidence type="ECO:0000256" key="4">
    <source>
        <dbReference type="ARBA" id="ARBA00022679"/>
    </source>
</evidence>
<evidence type="ECO:0000313" key="12">
    <source>
        <dbReference type="Proteomes" id="UP000199063"/>
    </source>
</evidence>
<dbReference type="InterPro" id="IPR011712">
    <property type="entry name" value="Sig_transdc_His_kin_sub3_dim/P"/>
</dbReference>
<dbReference type="EMBL" id="FNHI01000007">
    <property type="protein sequence ID" value="SDM39110.1"/>
    <property type="molecule type" value="Genomic_DNA"/>
</dbReference>
<dbReference type="PANTHER" id="PTHR24421">
    <property type="entry name" value="NITRATE/NITRITE SENSOR PROTEIN NARX-RELATED"/>
    <property type="match status" value="1"/>
</dbReference>
<evidence type="ECO:0000256" key="5">
    <source>
        <dbReference type="ARBA" id="ARBA00022741"/>
    </source>
</evidence>
<dbReference type="AlphaFoldDB" id="A0A1G9SUK4"/>
<evidence type="ECO:0000256" key="8">
    <source>
        <dbReference type="ARBA" id="ARBA00023012"/>
    </source>
</evidence>
<dbReference type="PANTHER" id="PTHR24421:SF10">
    <property type="entry name" value="NITRATE_NITRITE SENSOR PROTEIN NARQ"/>
    <property type="match status" value="1"/>
</dbReference>
<keyword evidence="6 11" id="KW-0418">Kinase</keyword>
<evidence type="ECO:0000259" key="10">
    <source>
        <dbReference type="SMART" id="SM00387"/>
    </source>
</evidence>
<evidence type="ECO:0000256" key="9">
    <source>
        <dbReference type="SAM" id="Phobius"/>
    </source>
</evidence>
<dbReference type="Gene3D" id="3.30.565.10">
    <property type="entry name" value="Histidine kinase-like ATPase, C-terminal domain"/>
    <property type="match status" value="1"/>
</dbReference>
<keyword evidence="7" id="KW-0067">ATP-binding</keyword>
<dbReference type="OrthoDB" id="4198152at2"/>
<keyword evidence="9" id="KW-0472">Membrane</keyword>
<dbReference type="InterPro" id="IPR003594">
    <property type="entry name" value="HATPase_dom"/>
</dbReference>
<keyword evidence="12" id="KW-1185">Reference proteome</keyword>
<dbReference type="Pfam" id="PF13796">
    <property type="entry name" value="Sensor"/>
    <property type="match status" value="1"/>
</dbReference>
<feature type="transmembrane region" description="Helical" evidence="9">
    <location>
        <begin position="158"/>
        <end position="183"/>
    </location>
</feature>
<dbReference type="Pfam" id="PF02518">
    <property type="entry name" value="HATPase_c"/>
    <property type="match status" value="1"/>
</dbReference>
<dbReference type="GO" id="GO:0016020">
    <property type="term" value="C:membrane"/>
    <property type="evidence" value="ECO:0007669"/>
    <property type="project" value="InterPro"/>
</dbReference>
<dbReference type="Pfam" id="PF07730">
    <property type="entry name" value="HisKA_3"/>
    <property type="match status" value="1"/>
</dbReference>
<dbReference type="InterPro" id="IPR050482">
    <property type="entry name" value="Sensor_HK_TwoCompSys"/>
</dbReference>
<keyword evidence="3" id="KW-0597">Phosphoprotein</keyword>
<keyword evidence="9" id="KW-1133">Transmembrane helix</keyword>
<gene>
    <name evidence="11" type="ORF">SAMN05444921_107237</name>
</gene>
<organism evidence="11 12">
    <name type="scientific">Streptomyces wuyuanensis</name>
    <dbReference type="NCBI Taxonomy" id="1196353"/>
    <lineage>
        <taxon>Bacteria</taxon>
        <taxon>Bacillati</taxon>
        <taxon>Actinomycetota</taxon>
        <taxon>Actinomycetes</taxon>
        <taxon>Kitasatosporales</taxon>
        <taxon>Streptomycetaceae</taxon>
        <taxon>Streptomyces</taxon>
    </lineage>
</organism>
<evidence type="ECO:0000256" key="7">
    <source>
        <dbReference type="ARBA" id="ARBA00022840"/>
    </source>
</evidence>
<sequence>MTARNLWQALAGRAYLRTAWPWRGVAYLGTGVVSGAVALVGGLVLVAFSAVLVGLPLLLLGVVALAPAERRRLRIADDEPAVDPHRTPPEPGITAWARTRVRERATWREFGYSLLHATVLWPLDLLALAAGLGVPLAMTAAPLQLAADGGHEARVAKLWLVTGYPAAFASAVAGLLLLALFLYPLGAFAAARAALARALLAPREAELRTRIGEVTRSRARLVAAFEAERRRIERDLHDGAQQRLVALTMSLGLARLDAPPGGPLAERLAAAHDQAGKALTELRELVHGIHPQVLSDYGLAAALADAADRSGVPVDTDVELPRLERPVETAAYFAVSEALANAGKHSDASRVRLTARHTGDLLTVEIHDDGIGGADPERGTGLTGLADRLAVLDGTLAITSPPGGPTVLRLEIPCRTGTHPCA</sequence>
<dbReference type="SMART" id="SM00387">
    <property type="entry name" value="HATPase_c"/>
    <property type="match status" value="1"/>
</dbReference>
<dbReference type="EC" id="2.7.13.3" evidence="2"/>
<dbReference type="CDD" id="cd16917">
    <property type="entry name" value="HATPase_UhpB-NarQ-NarX-like"/>
    <property type="match status" value="1"/>
</dbReference>
<feature type="domain" description="Histidine kinase/HSP90-like ATPase" evidence="10">
    <location>
        <begin position="326"/>
        <end position="416"/>
    </location>
</feature>
<dbReference type="GO" id="GO:0000155">
    <property type="term" value="F:phosphorelay sensor kinase activity"/>
    <property type="evidence" value="ECO:0007669"/>
    <property type="project" value="InterPro"/>
</dbReference>
<evidence type="ECO:0000256" key="6">
    <source>
        <dbReference type="ARBA" id="ARBA00022777"/>
    </source>
</evidence>
<feature type="transmembrane region" description="Helical" evidence="9">
    <location>
        <begin position="110"/>
        <end position="138"/>
    </location>
</feature>
<dbReference type="STRING" id="1196353.SAMN05444921_107237"/>
<keyword evidence="9" id="KW-0812">Transmembrane</keyword>
<evidence type="ECO:0000256" key="2">
    <source>
        <dbReference type="ARBA" id="ARBA00012438"/>
    </source>
</evidence>
<evidence type="ECO:0000313" key="11">
    <source>
        <dbReference type="EMBL" id="SDM39110.1"/>
    </source>
</evidence>
<keyword evidence="8" id="KW-0902">Two-component regulatory system</keyword>
<dbReference type="GeneID" id="40829975"/>
<proteinExistence type="predicted"/>
<keyword evidence="4" id="KW-0808">Transferase</keyword>
<evidence type="ECO:0000256" key="1">
    <source>
        <dbReference type="ARBA" id="ARBA00000085"/>
    </source>
</evidence>
<feature type="transmembrane region" description="Helical" evidence="9">
    <location>
        <begin position="20"/>
        <end position="40"/>
    </location>
</feature>
<dbReference type="Gene3D" id="1.20.5.1930">
    <property type="match status" value="1"/>
</dbReference>
<comment type="catalytic activity">
    <reaction evidence="1">
        <text>ATP + protein L-histidine = ADP + protein N-phospho-L-histidine.</text>
        <dbReference type="EC" id="2.7.13.3"/>
    </reaction>
</comment>
<keyword evidence="5" id="KW-0547">Nucleotide-binding</keyword>
<reference evidence="12" key="1">
    <citation type="submission" date="2016-10" db="EMBL/GenBank/DDBJ databases">
        <authorList>
            <person name="Varghese N."/>
            <person name="Submissions S."/>
        </authorList>
    </citation>
    <scope>NUCLEOTIDE SEQUENCE [LARGE SCALE GENOMIC DNA]</scope>
    <source>
        <strain evidence="12">CGMCC 4.7042</strain>
    </source>
</reference>
<dbReference type="Proteomes" id="UP000199063">
    <property type="component" value="Unassembled WGS sequence"/>
</dbReference>
<dbReference type="InterPro" id="IPR036890">
    <property type="entry name" value="HATPase_C_sf"/>
</dbReference>
<dbReference type="GO" id="GO:0005524">
    <property type="term" value="F:ATP binding"/>
    <property type="evidence" value="ECO:0007669"/>
    <property type="project" value="UniProtKB-KW"/>
</dbReference>
<name>A0A1G9SUK4_9ACTN</name>
<dbReference type="RefSeq" id="WP_093654230.1">
    <property type="nucleotide sequence ID" value="NZ_FNHI01000007.1"/>
</dbReference>